<feature type="domain" description="FAD-binding" evidence="1">
    <location>
        <begin position="6"/>
        <end position="158"/>
    </location>
</feature>
<dbReference type="PANTHER" id="PTHR42685:SF22">
    <property type="entry name" value="CONDITIONED MEDIUM FACTOR RECEPTOR 1"/>
    <property type="match status" value="1"/>
</dbReference>
<dbReference type="OrthoDB" id="9806565at2"/>
<dbReference type="AlphaFoldDB" id="A0A2W1NKH0"/>
<keyword evidence="3" id="KW-1185">Reference proteome</keyword>
<reference evidence="2" key="1">
    <citation type="submission" date="2018-06" db="EMBL/GenBank/DDBJ databases">
        <title>Paenibacillus xerothermodurans sp. nov. an extremely dry heat resistant spore forming bacterium isolated from the soil of Cape Canaveral, Florida.</title>
        <authorList>
            <person name="Seuylemezian A."/>
            <person name="Kaur N."/>
            <person name="Patil P."/>
            <person name="Patil P."/>
            <person name="Mayilraj S."/>
            <person name="Vaishampayan P."/>
        </authorList>
    </citation>
    <scope>NUCLEOTIDE SEQUENCE [LARGE SCALE GENOMIC DNA]</scope>
    <source>
        <strain evidence="2">ATCC 27380</strain>
    </source>
</reference>
<organism evidence="2 3">
    <name type="scientific">Paenibacillus xerothermodurans</name>
    <dbReference type="NCBI Taxonomy" id="1977292"/>
    <lineage>
        <taxon>Bacteria</taxon>
        <taxon>Bacillati</taxon>
        <taxon>Bacillota</taxon>
        <taxon>Bacilli</taxon>
        <taxon>Bacillales</taxon>
        <taxon>Paenibacillaceae</taxon>
        <taxon>Paenibacillus</taxon>
    </lineage>
</organism>
<accession>A0A2W1NKH0</accession>
<name>A0A2W1NKH0_PAEXE</name>
<evidence type="ECO:0000313" key="2">
    <source>
        <dbReference type="EMBL" id="PZE19553.1"/>
    </source>
</evidence>
<dbReference type="Gene3D" id="3.50.50.60">
    <property type="entry name" value="FAD/NAD(P)-binding domain"/>
    <property type="match status" value="1"/>
</dbReference>
<dbReference type="Proteomes" id="UP000214746">
    <property type="component" value="Unassembled WGS sequence"/>
</dbReference>
<dbReference type="RefSeq" id="WP_089201300.1">
    <property type="nucleotide sequence ID" value="NZ_NHRJ02000015.1"/>
</dbReference>
<dbReference type="EMBL" id="NHRJ02000015">
    <property type="protein sequence ID" value="PZE19553.1"/>
    <property type="molecule type" value="Genomic_DNA"/>
</dbReference>
<sequence length="390" mass="41675">MGKLWDAVVIGAGIAGSSLAKRLADRGWSTMLLDRDTFPRIKVCGEFLSPESQAMLEELGLYGTVRSLEPSTISTARLVARHGKIVDVPLPGIAWGISRYSLDAALLDSARRAGAELSTGTTVIGVRQAGMYYEVETRRGGQQELLQARTVFAAWGGRRRRGLLPDDLSQTDAPNRTPGKGRTTYVGIKCHLTGMRPVSAVELYVCAGGYVGLNSVENGVVNAAALFTKDSVHGLGSAVPVILEAAARSNPILAGRLTPAEPAEGTEAALAPVTLSDRPQPWQTIPHLGDAAVVVPPLCGDGMSMALRSVLLCEPLTDQYLRGRLSLQKWQQQYTAAVLAEFTGPLRWGRLTHALCFAPIAGRLAWAAARMAPGLASMLVRATRLRESSR</sequence>
<dbReference type="InterPro" id="IPR050407">
    <property type="entry name" value="Geranylgeranyl_reductase"/>
</dbReference>
<dbReference type="InterPro" id="IPR002938">
    <property type="entry name" value="FAD-bd"/>
</dbReference>
<dbReference type="GO" id="GO:0071949">
    <property type="term" value="F:FAD binding"/>
    <property type="evidence" value="ECO:0007669"/>
    <property type="project" value="InterPro"/>
</dbReference>
<dbReference type="PANTHER" id="PTHR42685">
    <property type="entry name" value="GERANYLGERANYL DIPHOSPHATE REDUCTASE"/>
    <property type="match status" value="1"/>
</dbReference>
<proteinExistence type="predicted"/>
<dbReference type="InterPro" id="IPR036188">
    <property type="entry name" value="FAD/NAD-bd_sf"/>
</dbReference>
<gene>
    <name evidence="2" type="ORF">CBW46_017690</name>
</gene>
<dbReference type="Pfam" id="PF01494">
    <property type="entry name" value="FAD_binding_3"/>
    <property type="match status" value="1"/>
</dbReference>
<evidence type="ECO:0000259" key="1">
    <source>
        <dbReference type="Pfam" id="PF01494"/>
    </source>
</evidence>
<evidence type="ECO:0000313" key="3">
    <source>
        <dbReference type="Proteomes" id="UP000214746"/>
    </source>
</evidence>
<protein>
    <submittedName>
        <fullName evidence="2">NAD(P)/FAD-dependent oxidoreductase</fullName>
    </submittedName>
</protein>
<dbReference type="SUPFAM" id="SSF51905">
    <property type="entry name" value="FAD/NAD(P)-binding domain"/>
    <property type="match status" value="1"/>
</dbReference>
<comment type="caution">
    <text evidence="2">The sequence shown here is derived from an EMBL/GenBank/DDBJ whole genome shotgun (WGS) entry which is preliminary data.</text>
</comment>